<dbReference type="Proteomes" id="UP000326334">
    <property type="component" value="Chromosome"/>
</dbReference>
<evidence type="ECO:0000259" key="3">
    <source>
        <dbReference type="Pfam" id="PF02397"/>
    </source>
</evidence>
<feature type="domain" description="Bacterial sugar transferase" evidence="3">
    <location>
        <begin position="4"/>
        <end position="178"/>
    </location>
</feature>
<dbReference type="EMBL" id="CP045007">
    <property type="protein sequence ID" value="QFP79322.1"/>
    <property type="molecule type" value="Genomic_DNA"/>
</dbReference>
<keyword evidence="4" id="KW-0808">Transferase</keyword>
<dbReference type="GO" id="GO:0016740">
    <property type="term" value="F:transferase activity"/>
    <property type="evidence" value="ECO:0007669"/>
    <property type="project" value="UniProtKB-KW"/>
</dbReference>
<organism evidence="4 5">
    <name type="scientific">Latilactobacillus graminis</name>
    <dbReference type="NCBI Taxonomy" id="60519"/>
    <lineage>
        <taxon>Bacteria</taxon>
        <taxon>Bacillati</taxon>
        <taxon>Bacillota</taxon>
        <taxon>Bacilli</taxon>
        <taxon>Lactobacillales</taxon>
        <taxon>Lactobacillaceae</taxon>
        <taxon>Latilactobacillus</taxon>
    </lineage>
</organism>
<dbReference type="RefSeq" id="WP_057908775.1">
    <property type="nucleotide sequence ID" value="NZ_CP045007.1"/>
</dbReference>
<proteinExistence type="inferred from homology"/>
<keyword evidence="2" id="KW-0812">Transmembrane</keyword>
<evidence type="ECO:0000313" key="5">
    <source>
        <dbReference type="Proteomes" id="UP000326334"/>
    </source>
</evidence>
<gene>
    <name evidence="4" type="ORF">LG542_03350</name>
</gene>
<feature type="transmembrane region" description="Helical" evidence="2">
    <location>
        <begin position="9"/>
        <end position="34"/>
    </location>
</feature>
<comment type="similarity">
    <text evidence="1">Belongs to the bacterial sugar transferase family.</text>
</comment>
<keyword evidence="2" id="KW-0472">Membrane</keyword>
<keyword evidence="2" id="KW-1133">Transmembrane helix</keyword>
<reference evidence="4 5" key="1">
    <citation type="submission" date="2019-10" db="EMBL/GenBank/DDBJ databases">
        <title>Genome sequencing of Lactobacillus graminis.</title>
        <authorList>
            <person name="Kim K."/>
        </authorList>
    </citation>
    <scope>NUCLEOTIDE SEQUENCE [LARGE SCALE GENOMIC DNA]</scope>
    <source>
        <strain evidence="4 5">LG542</strain>
    </source>
</reference>
<keyword evidence="5" id="KW-1185">Reference proteome</keyword>
<dbReference type="PANTHER" id="PTHR30576:SF8">
    <property type="entry name" value="UNDECAPRENYL-PHOSPHATE GALACTOSE PHOSPHOTRANSFERASE"/>
    <property type="match status" value="1"/>
</dbReference>
<evidence type="ECO:0000313" key="4">
    <source>
        <dbReference type="EMBL" id="QFP79322.1"/>
    </source>
</evidence>
<evidence type="ECO:0000256" key="2">
    <source>
        <dbReference type="SAM" id="Phobius"/>
    </source>
</evidence>
<dbReference type="PANTHER" id="PTHR30576">
    <property type="entry name" value="COLANIC BIOSYNTHESIS UDP-GLUCOSE LIPID CARRIER TRANSFERASE"/>
    <property type="match status" value="1"/>
</dbReference>
<name>A0ABX6C6Y7_9LACO</name>
<accession>A0ABX6C6Y7</accession>
<dbReference type="Pfam" id="PF02397">
    <property type="entry name" value="Bac_transf"/>
    <property type="match status" value="1"/>
</dbReference>
<protein>
    <submittedName>
        <fullName evidence="4">Sugar transferase</fullName>
    </submittedName>
</protein>
<evidence type="ECO:0000256" key="1">
    <source>
        <dbReference type="ARBA" id="ARBA00006464"/>
    </source>
</evidence>
<sequence>MNRKRFFDLMLSIVIAPICLVMITILAIISILWLHENPFFLSYRAGQKGHLFIIYKLKTMRTLVDQTGALLPDQKRVCFWGNILRASSLDELPQILNVVFGQMSFVGPRPLEVDYLPLYDRQQKRRLLVKPGITGWAQVNGRNTISWQQKFKLDCYYVDYWSIWFDIKILGLTVYKVLVREGVKQDGHVNMPRFTGNDD</sequence>
<dbReference type="InterPro" id="IPR003362">
    <property type="entry name" value="Bact_transf"/>
</dbReference>